<dbReference type="Proteomes" id="UP001501509">
    <property type="component" value="Unassembled WGS sequence"/>
</dbReference>
<dbReference type="EMBL" id="BAAATD010000025">
    <property type="protein sequence ID" value="GAA2638488.1"/>
    <property type="molecule type" value="Genomic_DNA"/>
</dbReference>
<dbReference type="InterPro" id="IPR025361">
    <property type="entry name" value="DUF4265"/>
</dbReference>
<accession>A0ABN3QYX3</accession>
<evidence type="ECO:0000313" key="2">
    <source>
        <dbReference type="Proteomes" id="UP001501509"/>
    </source>
</evidence>
<comment type="caution">
    <text evidence="1">The sequence shown here is derived from an EMBL/GenBank/DDBJ whole genome shotgun (WGS) entry which is preliminary data.</text>
</comment>
<sequence length="162" mass="18064">MSMPEKRPPGKFLVAFDLQPISETWPPFSTERIWARKGTGPYQLVLENIPFFVRGLACGDVIRAKPDHERRELVFAGVVAHGGNSTIRLILRNGEESFQSRVLAILAEAGCEWEFSSVKSHLAVNIAPQADYMSLRSTLVSLIETGDLEVEEAYIAENHRPA</sequence>
<protein>
    <recommendedName>
        <fullName evidence="3">DUF4265 domain-containing protein</fullName>
    </recommendedName>
</protein>
<organism evidence="1 2">
    <name type="scientific">Actinomadura fulvescens</name>
    <dbReference type="NCBI Taxonomy" id="46160"/>
    <lineage>
        <taxon>Bacteria</taxon>
        <taxon>Bacillati</taxon>
        <taxon>Actinomycetota</taxon>
        <taxon>Actinomycetes</taxon>
        <taxon>Streptosporangiales</taxon>
        <taxon>Thermomonosporaceae</taxon>
        <taxon>Actinomadura</taxon>
    </lineage>
</organism>
<evidence type="ECO:0008006" key="3">
    <source>
        <dbReference type="Google" id="ProtNLM"/>
    </source>
</evidence>
<reference evidence="1 2" key="1">
    <citation type="journal article" date="2019" name="Int. J. Syst. Evol. Microbiol.">
        <title>The Global Catalogue of Microorganisms (GCM) 10K type strain sequencing project: providing services to taxonomists for standard genome sequencing and annotation.</title>
        <authorList>
            <consortium name="The Broad Institute Genomics Platform"/>
            <consortium name="The Broad Institute Genome Sequencing Center for Infectious Disease"/>
            <person name="Wu L."/>
            <person name="Ma J."/>
        </authorList>
    </citation>
    <scope>NUCLEOTIDE SEQUENCE [LARGE SCALE GENOMIC DNA]</scope>
    <source>
        <strain evidence="1 2">JCM 6833</strain>
    </source>
</reference>
<dbReference type="Pfam" id="PF14085">
    <property type="entry name" value="DUF4265"/>
    <property type="match status" value="1"/>
</dbReference>
<proteinExistence type="predicted"/>
<name>A0ABN3QYX3_9ACTN</name>
<keyword evidence="2" id="KW-1185">Reference proteome</keyword>
<evidence type="ECO:0000313" key="1">
    <source>
        <dbReference type="EMBL" id="GAA2638488.1"/>
    </source>
</evidence>
<gene>
    <name evidence="1" type="ORF">GCM10010411_93050</name>
</gene>